<feature type="region of interest" description="Disordered" evidence="1">
    <location>
        <begin position="729"/>
        <end position="750"/>
    </location>
</feature>
<feature type="domain" description="Bacterial Ig-like" evidence="4">
    <location>
        <begin position="1012"/>
        <end position="1087"/>
    </location>
</feature>
<feature type="domain" description="Bacterial Ig-like" evidence="4">
    <location>
        <begin position="1656"/>
        <end position="1732"/>
    </location>
</feature>
<keyword evidence="2" id="KW-0472">Membrane</keyword>
<name>A0A3L7ALJ8_9MICO</name>
<dbReference type="EMBL" id="RCUY01000010">
    <property type="protein sequence ID" value="RLP81319.1"/>
    <property type="molecule type" value="Genomic_DNA"/>
</dbReference>
<evidence type="ECO:0000313" key="5">
    <source>
        <dbReference type="EMBL" id="RLP81319.1"/>
    </source>
</evidence>
<feature type="domain" description="Bacterial Ig-like" evidence="4">
    <location>
        <begin position="1287"/>
        <end position="1363"/>
    </location>
</feature>
<keyword evidence="2" id="KW-1133">Transmembrane helix</keyword>
<dbReference type="Proteomes" id="UP000269438">
    <property type="component" value="Unassembled WGS sequence"/>
</dbReference>
<protein>
    <submittedName>
        <fullName evidence="5">Uncharacterized protein</fullName>
    </submittedName>
</protein>
<feature type="compositionally biased region" description="Polar residues" evidence="1">
    <location>
        <begin position="730"/>
        <end position="750"/>
    </location>
</feature>
<dbReference type="InterPro" id="IPR044016">
    <property type="entry name" value="Big_13"/>
</dbReference>
<feature type="compositionally biased region" description="Low complexity" evidence="1">
    <location>
        <begin position="1201"/>
        <end position="1210"/>
    </location>
</feature>
<evidence type="ECO:0000259" key="3">
    <source>
        <dbReference type="Pfam" id="PF17936"/>
    </source>
</evidence>
<feature type="domain" description="Bacterial Ig-like" evidence="4">
    <location>
        <begin position="919"/>
        <end position="995"/>
    </location>
</feature>
<dbReference type="RefSeq" id="WP_121689017.1">
    <property type="nucleotide sequence ID" value="NZ_RCUY01000010.1"/>
</dbReference>
<comment type="caution">
    <text evidence="5">The sequence shown here is derived from an EMBL/GenBank/DDBJ whole genome shotgun (WGS) entry which is preliminary data.</text>
</comment>
<proteinExistence type="predicted"/>
<feature type="domain" description="Bacterial Ig-like" evidence="4">
    <location>
        <begin position="458"/>
        <end position="536"/>
    </location>
</feature>
<feature type="domain" description="Bacterial Ig-like" evidence="4">
    <location>
        <begin position="828"/>
        <end position="903"/>
    </location>
</feature>
<feature type="compositionally biased region" description="Pro residues" evidence="1">
    <location>
        <begin position="2004"/>
        <end position="2025"/>
    </location>
</feature>
<feature type="region of interest" description="Disordered" evidence="1">
    <location>
        <begin position="1976"/>
        <end position="2038"/>
    </location>
</feature>
<dbReference type="Pfam" id="PF19077">
    <property type="entry name" value="Big_13"/>
    <property type="match status" value="17"/>
</dbReference>
<keyword evidence="6" id="KW-1185">Reference proteome</keyword>
<dbReference type="PANTHER" id="PTHR34677">
    <property type="match status" value="1"/>
</dbReference>
<feature type="compositionally biased region" description="Polar residues" evidence="1">
    <location>
        <begin position="1189"/>
        <end position="1200"/>
    </location>
</feature>
<feature type="domain" description="Bacterial Ig-like" evidence="4">
    <location>
        <begin position="1561"/>
        <end position="1639"/>
    </location>
</feature>
<dbReference type="OrthoDB" id="5097616at2"/>
<dbReference type="Gene3D" id="2.60.40.10">
    <property type="entry name" value="Immunoglobulins"/>
    <property type="match status" value="20"/>
</dbReference>
<evidence type="ECO:0000313" key="6">
    <source>
        <dbReference type="Proteomes" id="UP000269438"/>
    </source>
</evidence>
<feature type="domain" description="Bacterial Ig-like" evidence="4">
    <location>
        <begin position="367"/>
        <end position="444"/>
    </location>
</feature>
<feature type="region of interest" description="Disordered" evidence="1">
    <location>
        <begin position="1189"/>
        <end position="1210"/>
    </location>
</feature>
<feature type="domain" description="Bacterial Ig-like" evidence="4">
    <location>
        <begin position="1829"/>
        <end position="1904"/>
    </location>
</feature>
<gene>
    <name evidence="5" type="ORF">D9V34_11855</name>
</gene>
<feature type="domain" description="Bacterial Ig-like" evidence="4">
    <location>
        <begin position="733"/>
        <end position="811"/>
    </location>
</feature>
<feature type="domain" description="Bacterial Ig-like" evidence="4">
    <location>
        <begin position="1472"/>
        <end position="1548"/>
    </location>
</feature>
<dbReference type="Pfam" id="PF17936">
    <property type="entry name" value="Big_6"/>
    <property type="match status" value="1"/>
</dbReference>
<feature type="transmembrane region" description="Helical" evidence="2">
    <location>
        <begin position="21"/>
        <end position="45"/>
    </location>
</feature>
<evidence type="ECO:0000259" key="4">
    <source>
        <dbReference type="Pfam" id="PF19077"/>
    </source>
</evidence>
<keyword evidence="2" id="KW-0812">Transmembrane</keyword>
<evidence type="ECO:0000256" key="2">
    <source>
        <dbReference type="SAM" id="Phobius"/>
    </source>
</evidence>
<feature type="domain" description="Bacterial Ig-like" evidence="4">
    <location>
        <begin position="276"/>
        <end position="350"/>
    </location>
</feature>
<evidence type="ECO:0000256" key="1">
    <source>
        <dbReference type="SAM" id="MobiDB-lite"/>
    </source>
</evidence>
<feature type="domain" description="Bacterial Ig-like" evidence="4">
    <location>
        <begin position="1104"/>
        <end position="1178"/>
    </location>
</feature>
<feature type="transmembrane region" description="Helical" evidence="2">
    <location>
        <begin position="2041"/>
        <end position="2061"/>
    </location>
</feature>
<feature type="domain" description="Bacterial Ig-like" evidence="4">
    <location>
        <begin position="1194"/>
        <end position="1272"/>
    </location>
</feature>
<feature type="compositionally biased region" description="Low complexity" evidence="1">
    <location>
        <begin position="1987"/>
        <end position="2003"/>
    </location>
</feature>
<dbReference type="NCBIfam" id="NF033510">
    <property type="entry name" value="Ca_tandemer"/>
    <property type="match status" value="17"/>
</dbReference>
<dbReference type="GO" id="GO:0005975">
    <property type="term" value="P:carbohydrate metabolic process"/>
    <property type="evidence" value="ECO:0007669"/>
    <property type="project" value="UniProtKB-ARBA"/>
</dbReference>
<dbReference type="PANTHER" id="PTHR34677:SF3">
    <property type="entry name" value="BACTERIAL IG-LIKE DOMAIN-CONTAINING PROTEIN"/>
    <property type="match status" value="1"/>
</dbReference>
<reference evidence="5 6" key="1">
    <citation type="submission" date="2018-10" db="EMBL/GenBank/DDBJ databases">
        <authorList>
            <person name="Li J."/>
        </authorList>
    </citation>
    <scope>NUCLEOTIDE SEQUENCE [LARGE SCALE GENOMIC DNA]</scope>
    <source>
        <strain evidence="5 6">JCM 11654</strain>
    </source>
</reference>
<feature type="region of interest" description="Disordered" evidence="1">
    <location>
        <begin position="1465"/>
        <end position="1486"/>
    </location>
</feature>
<dbReference type="InterPro" id="IPR041498">
    <property type="entry name" value="Big_6"/>
</dbReference>
<feature type="region of interest" description="Disordered" evidence="1">
    <location>
        <begin position="1649"/>
        <end position="1669"/>
    </location>
</feature>
<dbReference type="InterPro" id="IPR013783">
    <property type="entry name" value="Ig-like_fold"/>
</dbReference>
<feature type="domain" description="Bacterial Ig" evidence="3">
    <location>
        <begin position="1906"/>
        <end position="1988"/>
    </location>
</feature>
<feature type="region of interest" description="Disordered" evidence="1">
    <location>
        <begin position="915"/>
        <end position="934"/>
    </location>
</feature>
<feature type="domain" description="Bacterial Ig-like" evidence="4">
    <location>
        <begin position="646"/>
        <end position="720"/>
    </location>
</feature>
<feature type="compositionally biased region" description="Polar residues" evidence="1">
    <location>
        <begin position="1471"/>
        <end position="1486"/>
    </location>
</feature>
<organism evidence="5 6">
    <name type="scientific">Mycetocola lacteus</name>
    <dbReference type="NCBI Taxonomy" id="76637"/>
    <lineage>
        <taxon>Bacteria</taxon>
        <taxon>Bacillati</taxon>
        <taxon>Actinomycetota</taxon>
        <taxon>Actinomycetes</taxon>
        <taxon>Micrococcales</taxon>
        <taxon>Microbacteriaceae</taxon>
        <taxon>Mycetocola</taxon>
    </lineage>
</organism>
<feature type="domain" description="Bacterial Ig-like" evidence="4">
    <location>
        <begin position="551"/>
        <end position="628"/>
    </location>
</feature>
<sequence>MTGEALELANSTRLGTVARRGLLAATLAVGLIIPALVPTAAFAAASATPGSVGQADGTVTVSIAARAAQLTLTPPSGVLIQRPPTSFPCYDTGSGNTLIPASSTAFYTGIYCGYSDNTVGDFTSYAFAYKVSENAVPGSALGNFEYSVRIPGSPNQTASAPLSVKTLTAPTIATPTAGQLTNNPRPVISGTADNLPGTTLAVTITDADTGVALAEVPVVNGAWTYTPVANRPEGTNNISVAASLNGVTTTATTRSFVVDTIPPAVPVLTSPVAGSATANTTPTVSGTGENGSRIEVRNDAGAVLCEATVVAGAWSCVVAPALTEGSHTLTPVALDEAGNAAPGTPVTFSVITTPPTAPVITAPTTGTITNNKTPLITGTADSGTIVEIQNAANQLLCSGDVPEGEFECVVAPALVDGSHTLTPISVDAAGNRTPGTPITIVVDTVPPAAPVISSPATGTITKNTRPTFTGTGETGSRVEIHGAQGQILCTAVVTAGAWSCQPATALEDGEHALTAIAVDTAGNRTTGTSITITIDTVAPTTPVITAPADGTLTNNATPTITGTGENGSVIEVRGAENALLCTAVVAAGTWSCEPATALGEGSHTLTPTARDAAGNTAPGTAVTITIDTTPPAAPVITAPGDGALLTTTTPTITGTGENGSTVEVRGGNNEVLCTAVVTAGAWSCQISPALGQGDHSLTPVAMDPAGNSTPGTAITVTVDTVPPEVPVITAPQNGTITNNATPTISGTGENGSTVEVRDGAGTVLCTATVAAGIWSCTLDEPLTEGDHPLLPVARDAAGNEAPGTAVTVTIDLTPPAAPVVTAPLTGTATNVSTPVFTGTGENGSTVEIRAADGTVLCSSLVEDGAWTCTIAPALDEGMHILSAVAVDAAGNQTPGTIVALTVDITPPAVPAITSPVSGTITNDTTPTLSGSGETGSTVEIHNAAGEVLCSAVVTAGAWTCDLTPALAEGDHVLTPVAKDAAGNRATGLPITITVDLTPPAVPVITSPVDGFVTNDTTPTLSGTGETGSTVEIQNAAGDVLCSTVVTAGAWSCDITTALTEGDHVLTPVAKDAAGNKTSGTAITITVDVTAPAVPVITSPVDGFVTNDTTPTLSGTGETGSTVEIRNADDQVLCSAVVTAGAWTCDLAPALGDGNHVLTPVAKDAAGNKTPGTAITIEVITELPGAPIVTSPTNGTITNDATPTLTGTGENGTTVEVRDAAGVVLCSAPVTDGTWSCVVAPALTDGDHELVAVAVDAASNETPGIPLTITVDTVPPAVPVITAPLDGTVTNVESPTLSGSGESGSTVEIQNAAGEVLCSVVVTAGAWSCELAPALTEGDHVLTPVAKDAAGNETPGVAITITVDVTPPAVPAITSPADGFVTNDTTPTLSGTGETGSTVEIHNAAGEVLCSAVVTAGAWTCDLATTLTEGDHVLTPVAKDAAGNKTPGTPITITVDVTPPTVPVITSPANGLVTNDTTPTLSGTGENGSTVTVKNAADEVVCSAVVSNGAWSCTLDSALTEGDHVLTPVATDAAGNKATGTAITITVDTTAPAAPVIATPSANIVTNNTTPTLAGTGETGSTVEIRNAAGVVLCSAEVVDGAWSCVVAPALTDGEYPLTAVAVDAAGNETEGSSVTITVKTTLPAAPVITSPTNGSVGNNPAPTLSGTGENGTTVEVRGPGGEVLCSAVVTNGTWSCEPSPELTEGDHTLTPVAVDIAGNETPGNPITLTVDTTPPTPTTDVVCSVNQLGEVTCEGTAAEGDTIVVTDGDGKEICTVEVPAGGHWTCTGGPVTSFPVTVETVDPAGNSGGVHTLPTPPIIVSPNTGSVLGESTPTLTGTGAAGDTVELLDAEGSVVCTTTVEADGTWSCTLPAALADGTHTLTPVATDADGNTFTGIAISLNIDTVAPSPPTGVECSANADGTVTCSGTAEPDSTVEITDPEGNLICEVTVGADGTWTCTSEGAVDAGELTITVIDPAGNRSPSISIGVTPLPGTPGPGTTDPGAPGPGTPGPGTPGPGTPGPGTPGPGAGGGSLVTTGADAVGMGALALAAMLLLGSGVFLRSRRTSGTTRGED</sequence>
<feature type="domain" description="Bacterial Ig-like" evidence="4">
    <location>
        <begin position="1380"/>
        <end position="1455"/>
    </location>
</feature>
<accession>A0A3L7ALJ8</accession>